<proteinExistence type="predicted"/>
<accession>A0AAV0EVU8</accession>
<sequence>MCKLLSRWERGDRSTSMTPSHPICFLAGMLGKTQTFPPLVAVQDAMPQPSPFGENAGWFDVGMSEAAVGEKRGASPSHVGQVAKKKGRRGSLAALAAKEDAMPRPSKSNVIPSFTGERCRASLVNHPVSASIIPSSSDVARAASIVPSLISGNRDYLISSNLFNLVARSIQSHTEGLMDLTTAFQALDRQREELQYQVQRRAEAALAELQSKYDLLQSKYDQLEASSIDAGRQAVAAFQASPEFLEIVTSRMEAQRSEQVRTWMETKEGRLWRDKEVLISFRCGRYDMQKTLYDRLAELYSDFHPVKFGLPEIMPDPDEEEEQENDLSLLHLDIPDDLEGLAHAFDFETVLDNVPENMPDP</sequence>
<protein>
    <submittedName>
        <fullName evidence="2">Uncharacterized protein</fullName>
    </submittedName>
</protein>
<organism evidence="2 3">
    <name type="scientific">Cuscuta epithymum</name>
    <dbReference type="NCBI Taxonomy" id="186058"/>
    <lineage>
        <taxon>Eukaryota</taxon>
        <taxon>Viridiplantae</taxon>
        <taxon>Streptophyta</taxon>
        <taxon>Embryophyta</taxon>
        <taxon>Tracheophyta</taxon>
        <taxon>Spermatophyta</taxon>
        <taxon>Magnoliopsida</taxon>
        <taxon>eudicotyledons</taxon>
        <taxon>Gunneridae</taxon>
        <taxon>Pentapetalae</taxon>
        <taxon>asterids</taxon>
        <taxon>lamiids</taxon>
        <taxon>Solanales</taxon>
        <taxon>Convolvulaceae</taxon>
        <taxon>Cuscuteae</taxon>
        <taxon>Cuscuta</taxon>
        <taxon>Cuscuta subgen. Cuscuta</taxon>
    </lineage>
</organism>
<keyword evidence="3" id="KW-1185">Reference proteome</keyword>
<comment type="caution">
    <text evidence="2">The sequence shown here is derived from an EMBL/GenBank/DDBJ whole genome shotgun (WGS) entry which is preliminary data.</text>
</comment>
<dbReference type="AlphaFoldDB" id="A0AAV0EVU8"/>
<dbReference type="Proteomes" id="UP001152523">
    <property type="component" value="Unassembled WGS sequence"/>
</dbReference>
<keyword evidence="1" id="KW-0175">Coiled coil</keyword>
<feature type="coiled-coil region" evidence="1">
    <location>
        <begin position="177"/>
        <end position="226"/>
    </location>
</feature>
<reference evidence="2" key="1">
    <citation type="submission" date="2022-07" db="EMBL/GenBank/DDBJ databases">
        <authorList>
            <person name="Macas J."/>
            <person name="Novak P."/>
            <person name="Neumann P."/>
        </authorList>
    </citation>
    <scope>NUCLEOTIDE SEQUENCE</scope>
</reference>
<evidence type="ECO:0000256" key="1">
    <source>
        <dbReference type="SAM" id="Coils"/>
    </source>
</evidence>
<dbReference type="EMBL" id="CAMAPF010000947">
    <property type="protein sequence ID" value="CAH9127381.1"/>
    <property type="molecule type" value="Genomic_DNA"/>
</dbReference>
<gene>
    <name evidence="2" type="ORF">CEPIT_LOCUS28271</name>
</gene>
<name>A0AAV0EVU8_9ASTE</name>
<evidence type="ECO:0000313" key="3">
    <source>
        <dbReference type="Proteomes" id="UP001152523"/>
    </source>
</evidence>
<evidence type="ECO:0000313" key="2">
    <source>
        <dbReference type="EMBL" id="CAH9127381.1"/>
    </source>
</evidence>